<feature type="compositionally biased region" description="Low complexity" evidence="1">
    <location>
        <begin position="246"/>
        <end position="267"/>
    </location>
</feature>
<evidence type="ECO:0000313" key="3">
    <source>
        <dbReference type="EMBL" id="KAK8757221.1"/>
    </source>
</evidence>
<comment type="caution">
    <text evidence="3">The sequence shown here is derived from an EMBL/GenBank/DDBJ whole genome shotgun (WGS) entry which is preliminary data.</text>
</comment>
<reference evidence="3 4" key="1">
    <citation type="journal article" date="2023" name="Arcadia Sci">
        <title>De novo assembly of a long-read Amblyomma americanum tick genome.</title>
        <authorList>
            <person name="Chou S."/>
            <person name="Poskanzer K.E."/>
            <person name="Rollins M."/>
            <person name="Thuy-Boun P.S."/>
        </authorList>
    </citation>
    <scope>NUCLEOTIDE SEQUENCE [LARGE SCALE GENOMIC DNA]</scope>
    <source>
        <strain evidence="3">F_SG_1</strain>
        <tissue evidence="3">Salivary glands</tissue>
    </source>
</reference>
<dbReference type="AlphaFoldDB" id="A0AAQ4D431"/>
<evidence type="ECO:0000256" key="1">
    <source>
        <dbReference type="SAM" id="MobiDB-lite"/>
    </source>
</evidence>
<feature type="region of interest" description="Disordered" evidence="1">
    <location>
        <begin position="176"/>
        <end position="368"/>
    </location>
</feature>
<organism evidence="3 4">
    <name type="scientific">Amblyomma americanum</name>
    <name type="common">Lone star tick</name>
    <dbReference type="NCBI Taxonomy" id="6943"/>
    <lineage>
        <taxon>Eukaryota</taxon>
        <taxon>Metazoa</taxon>
        <taxon>Ecdysozoa</taxon>
        <taxon>Arthropoda</taxon>
        <taxon>Chelicerata</taxon>
        <taxon>Arachnida</taxon>
        <taxon>Acari</taxon>
        <taxon>Parasitiformes</taxon>
        <taxon>Ixodida</taxon>
        <taxon>Ixodoidea</taxon>
        <taxon>Ixodidae</taxon>
        <taxon>Amblyomminae</taxon>
        <taxon>Amblyomma</taxon>
    </lineage>
</organism>
<keyword evidence="4" id="KW-1185">Reference proteome</keyword>
<keyword evidence="2" id="KW-0472">Membrane</keyword>
<protein>
    <submittedName>
        <fullName evidence="3">Uncharacterized protein</fullName>
    </submittedName>
</protein>
<feature type="compositionally biased region" description="Polar residues" evidence="1">
    <location>
        <begin position="278"/>
        <end position="294"/>
    </location>
</feature>
<name>A0AAQ4D431_AMBAM</name>
<feature type="compositionally biased region" description="Low complexity" evidence="1">
    <location>
        <begin position="395"/>
        <end position="409"/>
    </location>
</feature>
<keyword evidence="2" id="KW-0812">Transmembrane</keyword>
<feature type="compositionally biased region" description="Polar residues" evidence="1">
    <location>
        <begin position="196"/>
        <end position="211"/>
    </location>
</feature>
<feature type="transmembrane region" description="Helical" evidence="2">
    <location>
        <begin position="104"/>
        <end position="124"/>
    </location>
</feature>
<feature type="transmembrane region" description="Helical" evidence="2">
    <location>
        <begin position="80"/>
        <end position="97"/>
    </location>
</feature>
<proteinExistence type="predicted"/>
<accession>A0AAQ4D431</accession>
<keyword evidence="2" id="KW-1133">Transmembrane helix</keyword>
<evidence type="ECO:0000256" key="2">
    <source>
        <dbReference type="SAM" id="Phobius"/>
    </source>
</evidence>
<sequence>MSGLLRWETAFFLADEGFHLVRAAHDLGTVMDACVYGIPTVEAMVCVLASLVLFAFHALFLGPRSSLASDAAIFFGDMQFHFFHMLLGTWQLIHYLWTTQKREVHTYVCRWSCFLFHTGIVWFYTGGIQVSIRMQFGGAPANHPPPPPPMPPAPNPEAVVLAIAAARAAEAAEAAAARAASRNNGNGLTARRDSRSTPQGTPTSHLSTLTNLPRDADRELGSASHSCSSRRDSTQDSLSGSGSQRSPADLPAIAAAAALLSEAAPQSRPSVPEDSAARTAQTLSSSSPVCSTTALVPYVERPQRTESPQPGELHSDGQAAWDASSDAAAASSISAVGLPAAASSSEPAANGARSNISAPTPGSAAEMTFGGSSELVLDLAESSVQSPVLVPKVATAPAAAQDSAPGASSRIAQSSEKPGPSRETSAKPSPRTSRKPSSATPPKSPK</sequence>
<dbReference type="Proteomes" id="UP001321473">
    <property type="component" value="Unassembled WGS sequence"/>
</dbReference>
<feature type="compositionally biased region" description="Low complexity" evidence="1">
    <location>
        <begin position="316"/>
        <end position="349"/>
    </location>
</feature>
<feature type="region of interest" description="Disordered" evidence="1">
    <location>
        <begin position="395"/>
        <end position="446"/>
    </location>
</feature>
<feature type="compositionally biased region" description="Low complexity" evidence="1">
    <location>
        <begin position="426"/>
        <end position="446"/>
    </location>
</feature>
<dbReference type="EMBL" id="JARKHS020035460">
    <property type="protein sequence ID" value="KAK8757221.1"/>
    <property type="molecule type" value="Genomic_DNA"/>
</dbReference>
<feature type="compositionally biased region" description="Polar residues" evidence="1">
    <location>
        <begin position="235"/>
        <end position="245"/>
    </location>
</feature>
<gene>
    <name evidence="3" type="ORF">V5799_000075</name>
</gene>
<feature type="transmembrane region" description="Helical" evidence="2">
    <location>
        <begin position="41"/>
        <end position="60"/>
    </location>
</feature>
<evidence type="ECO:0000313" key="4">
    <source>
        <dbReference type="Proteomes" id="UP001321473"/>
    </source>
</evidence>